<dbReference type="PANTHER" id="PTHR17490">
    <property type="entry name" value="SUA5"/>
    <property type="match status" value="1"/>
</dbReference>
<dbReference type="InterPro" id="IPR017945">
    <property type="entry name" value="DHBP_synth_RibB-like_a/b_dom"/>
</dbReference>
<dbReference type="NCBIfam" id="TIGR00057">
    <property type="entry name" value="L-threonylcarbamoyladenylate synthase"/>
    <property type="match status" value="1"/>
</dbReference>
<dbReference type="GO" id="GO:0006450">
    <property type="term" value="P:regulation of translational fidelity"/>
    <property type="evidence" value="ECO:0007669"/>
    <property type="project" value="TreeGrafter"/>
</dbReference>
<evidence type="ECO:0000256" key="11">
    <source>
        <dbReference type="ARBA" id="ARBA00029774"/>
    </source>
</evidence>
<evidence type="ECO:0000259" key="15">
    <source>
        <dbReference type="PROSITE" id="PS51163"/>
    </source>
</evidence>
<feature type="binding site" evidence="14">
    <location>
        <position position="136"/>
    </location>
    <ligand>
        <name>ATP</name>
        <dbReference type="ChEBI" id="CHEBI:30616"/>
    </ligand>
</feature>
<evidence type="ECO:0000256" key="5">
    <source>
        <dbReference type="ARBA" id="ARBA00022490"/>
    </source>
</evidence>
<dbReference type="EMBL" id="DVFJ01000011">
    <property type="protein sequence ID" value="HIQ71400.1"/>
    <property type="molecule type" value="Genomic_DNA"/>
</dbReference>
<evidence type="ECO:0000256" key="8">
    <source>
        <dbReference type="ARBA" id="ARBA00022695"/>
    </source>
</evidence>
<protein>
    <recommendedName>
        <fullName evidence="4 13">Threonylcarbamoyl-AMP synthase</fullName>
        <shortName evidence="13">TC-AMP synthase</shortName>
        <ecNumber evidence="3 13">2.7.7.87</ecNumber>
    </recommendedName>
    <alternativeName>
        <fullName evidence="11 13">L-threonylcarbamoyladenylate synthase</fullName>
    </alternativeName>
</protein>
<reference evidence="16" key="2">
    <citation type="journal article" date="2021" name="PeerJ">
        <title>Extensive microbial diversity within the chicken gut microbiome revealed by metagenomics and culture.</title>
        <authorList>
            <person name="Gilroy R."/>
            <person name="Ravi A."/>
            <person name="Getino M."/>
            <person name="Pursley I."/>
            <person name="Horton D.L."/>
            <person name="Alikhan N.F."/>
            <person name="Baker D."/>
            <person name="Gharbi K."/>
            <person name="Hall N."/>
            <person name="Watson M."/>
            <person name="Adriaenssens E.M."/>
            <person name="Foster-Nyarko E."/>
            <person name="Jarju S."/>
            <person name="Secka A."/>
            <person name="Antonio M."/>
            <person name="Oren A."/>
            <person name="Chaudhuri R.R."/>
            <person name="La Ragione R."/>
            <person name="Hildebrand F."/>
            <person name="Pallen M.J."/>
        </authorList>
    </citation>
    <scope>NUCLEOTIDE SEQUENCE</scope>
    <source>
        <strain evidence="16">ChiSxjej2B14-6234</strain>
    </source>
</reference>
<dbReference type="Pfam" id="PF01300">
    <property type="entry name" value="Sua5_yciO_yrdC"/>
    <property type="match status" value="1"/>
</dbReference>
<sequence length="338" mass="35746">MIKADAQSVAQAAAYIRAGEVVAFPTETVYGLGADALNAQAVHRIFEAKGRPADNPLIVHIAALDQLDALVTDVPEAAWRLIEAFWPGPMTLILPKRDCIPDVVSAGLSTVGIRFPSHPVAQELIRRSGCPIAAPSANRSGRPSPTRASHVLEDMQGRIAMILDGGPCEVGLESSVIDVTGGTPVVLRPGGVTPEMVARAAGGVRVDEHVMKPLEAGETARSPGMKYRHYAPKAEMTIFTGAPDAVSRAICSRYDAAPRGAAILSLEEHVAGYGARRVFSLGSLSHAQEAASTLFDLLREMDALGVERIYAEALDPHGIGLAVMNRMGRAAGFHIIEV</sequence>
<dbReference type="InterPro" id="IPR006070">
    <property type="entry name" value="Sua5-like_dom"/>
</dbReference>
<dbReference type="AlphaFoldDB" id="A0A9D0ZBA8"/>
<dbReference type="Gene3D" id="3.40.50.11030">
    <property type="entry name" value="Threonylcarbamoyl-AMP synthase, C-terminal domain"/>
    <property type="match status" value="1"/>
</dbReference>
<keyword evidence="10 13" id="KW-0067">ATP-binding</keyword>
<dbReference type="FunFam" id="3.90.870.10:FF:000008">
    <property type="entry name" value="Threonylcarbamoyl-AMP synthase"/>
    <property type="match status" value="1"/>
</dbReference>
<evidence type="ECO:0000256" key="3">
    <source>
        <dbReference type="ARBA" id="ARBA00012584"/>
    </source>
</evidence>
<comment type="similarity">
    <text evidence="2 13">Belongs to the SUA5 family.</text>
</comment>
<feature type="binding site" evidence="14">
    <location>
        <position position="51"/>
    </location>
    <ligand>
        <name>ATP</name>
        <dbReference type="ChEBI" id="CHEBI:30616"/>
    </ligand>
</feature>
<feature type="binding site" evidence="14">
    <location>
        <position position="110"/>
    </location>
    <ligand>
        <name>ATP</name>
        <dbReference type="ChEBI" id="CHEBI:30616"/>
    </ligand>
</feature>
<name>A0A9D0ZBA8_9FIRM</name>
<dbReference type="Gene3D" id="3.90.870.10">
    <property type="entry name" value="DHBP synthase"/>
    <property type="match status" value="1"/>
</dbReference>
<evidence type="ECO:0000256" key="7">
    <source>
        <dbReference type="ARBA" id="ARBA00022694"/>
    </source>
</evidence>
<dbReference type="EC" id="2.7.7.87" evidence="3 13"/>
<evidence type="ECO:0000256" key="14">
    <source>
        <dbReference type="PIRSR" id="PIRSR004930-1"/>
    </source>
</evidence>
<feature type="binding site" evidence="14">
    <location>
        <position position="230"/>
    </location>
    <ligand>
        <name>ATP</name>
        <dbReference type="ChEBI" id="CHEBI:30616"/>
    </ligand>
</feature>
<dbReference type="PANTHER" id="PTHR17490:SF16">
    <property type="entry name" value="THREONYLCARBAMOYL-AMP SYNTHASE"/>
    <property type="match status" value="1"/>
</dbReference>
<gene>
    <name evidence="16" type="ORF">IAB73_04215</name>
</gene>
<feature type="binding site" evidence="14">
    <location>
        <position position="60"/>
    </location>
    <ligand>
        <name>L-threonine</name>
        <dbReference type="ChEBI" id="CHEBI:57926"/>
    </ligand>
</feature>
<dbReference type="Pfam" id="PF03481">
    <property type="entry name" value="Sua5_C"/>
    <property type="match status" value="1"/>
</dbReference>
<feature type="binding site" evidence="14">
    <location>
        <position position="55"/>
    </location>
    <ligand>
        <name>ATP</name>
        <dbReference type="ChEBI" id="CHEBI:30616"/>
    </ligand>
</feature>
<accession>A0A9D0ZBA8</accession>
<dbReference type="GO" id="GO:0005524">
    <property type="term" value="F:ATP binding"/>
    <property type="evidence" value="ECO:0007669"/>
    <property type="project" value="UniProtKB-UniRule"/>
</dbReference>
<proteinExistence type="inferred from homology"/>
<dbReference type="PIRSF" id="PIRSF004930">
    <property type="entry name" value="Tln_factor_SUA5"/>
    <property type="match status" value="1"/>
</dbReference>
<dbReference type="InterPro" id="IPR038385">
    <property type="entry name" value="Sua5/YwlC_C"/>
</dbReference>
<keyword evidence="8 13" id="KW-0548">Nucleotidyltransferase</keyword>
<evidence type="ECO:0000256" key="2">
    <source>
        <dbReference type="ARBA" id="ARBA00007663"/>
    </source>
</evidence>
<feature type="binding site" evidence="14">
    <location>
        <position position="114"/>
    </location>
    <ligand>
        <name>L-threonine</name>
        <dbReference type="ChEBI" id="CHEBI:57926"/>
    </ligand>
</feature>
<dbReference type="InterPro" id="IPR050156">
    <property type="entry name" value="TC-AMP_synthase_SUA5"/>
</dbReference>
<dbReference type="GO" id="GO:0061710">
    <property type="term" value="F:L-threonylcarbamoyladenylate synthase"/>
    <property type="evidence" value="ECO:0007669"/>
    <property type="project" value="UniProtKB-EC"/>
</dbReference>
<keyword evidence="5 13" id="KW-0963">Cytoplasm</keyword>
<comment type="subcellular location">
    <subcellularLocation>
        <location evidence="1 13">Cytoplasm</location>
    </subcellularLocation>
</comment>
<comment type="caution">
    <text evidence="16">The sequence shown here is derived from an EMBL/GenBank/DDBJ whole genome shotgun (WGS) entry which is preliminary data.</text>
</comment>
<dbReference type="GO" id="GO:0005737">
    <property type="term" value="C:cytoplasm"/>
    <property type="evidence" value="ECO:0007669"/>
    <property type="project" value="UniProtKB-SubCell"/>
</dbReference>
<organism evidence="16 17">
    <name type="scientific">Candidatus Onthenecus intestinigallinarum</name>
    <dbReference type="NCBI Taxonomy" id="2840875"/>
    <lineage>
        <taxon>Bacteria</taxon>
        <taxon>Bacillati</taxon>
        <taxon>Bacillota</taxon>
        <taxon>Clostridia</taxon>
        <taxon>Eubacteriales</taxon>
        <taxon>Candidatus Onthenecus</taxon>
    </lineage>
</organism>
<dbReference type="GO" id="GO:0000049">
    <property type="term" value="F:tRNA binding"/>
    <property type="evidence" value="ECO:0007669"/>
    <property type="project" value="TreeGrafter"/>
</dbReference>
<evidence type="ECO:0000313" key="16">
    <source>
        <dbReference type="EMBL" id="HIQ71400.1"/>
    </source>
</evidence>
<keyword evidence="9 13" id="KW-0547">Nucleotide-binding</keyword>
<keyword evidence="7 13" id="KW-0819">tRNA processing</keyword>
<evidence type="ECO:0000256" key="6">
    <source>
        <dbReference type="ARBA" id="ARBA00022679"/>
    </source>
</evidence>
<evidence type="ECO:0000256" key="9">
    <source>
        <dbReference type="ARBA" id="ARBA00022741"/>
    </source>
</evidence>
<comment type="catalytic activity">
    <reaction evidence="12 13">
        <text>L-threonine + hydrogencarbonate + ATP = L-threonylcarbamoyladenylate + diphosphate + H2O</text>
        <dbReference type="Rhea" id="RHEA:36407"/>
        <dbReference type="ChEBI" id="CHEBI:15377"/>
        <dbReference type="ChEBI" id="CHEBI:17544"/>
        <dbReference type="ChEBI" id="CHEBI:30616"/>
        <dbReference type="ChEBI" id="CHEBI:33019"/>
        <dbReference type="ChEBI" id="CHEBI:57926"/>
        <dbReference type="ChEBI" id="CHEBI:73682"/>
        <dbReference type="EC" id="2.7.7.87"/>
    </reaction>
</comment>
<evidence type="ECO:0000313" key="17">
    <source>
        <dbReference type="Proteomes" id="UP000886887"/>
    </source>
</evidence>
<evidence type="ECO:0000256" key="4">
    <source>
        <dbReference type="ARBA" id="ARBA00015492"/>
    </source>
</evidence>
<evidence type="ECO:0000256" key="1">
    <source>
        <dbReference type="ARBA" id="ARBA00004496"/>
    </source>
</evidence>
<evidence type="ECO:0000256" key="12">
    <source>
        <dbReference type="ARBA" id="ARBA00048366"/>
    </source>
</evidence>
<feature type="domain" description="YrdC-like" evidence="15">
    <location>
        <begin position="6"/>
        <end position="192"/>
    </location>
</feature>
<dbReference type="Proteomes" id="UP000886887">
    <property type="component" value="Unassembled WGS sequence"/>
</dbReference>
<feature type="binding site" evidence="14">
    <location>
        <position position="174"/>
    </location>
    <ligand>
        <name>L-threonine</name>
        <dbReference type="ChEBI" id="CHEBI:57926"/>
    </ligand>
</feature>
<dbReference type="GO" id="GO:0008033">
    <property type="term" value="P:tRNA processing"/>
    <property type="evidence" value="ECO:0007669"/>
    <property type="project" value="UniProtKB-KW"/>
</dbReference>
<reference evidence="16" key="1">
    <citation type="submission" date="2020-10" db="EMBL/GenBank/DDBJ databases">
        <authorList>
            <person name="Gilroy R."/>
        </authorList>
    </citation>
    <scope>NUCLEOTIDE SEQUENCE</scope>
    <source>
        <strain evidence="16">ChiSxjej2B14-6234</strain>
    </source>
</reference>
<dbReference type="PROSITE" id="PS51163">
    <property type="entry name" value="YRDC"/>
    <property type="match status" value="1"/>
</dbReference>
<evidence type="ECO:0000256" key="13">
    <source>
        <dbReference type="PIRNR" id="PIRNR004930"/>
    </source>
</evidence>
<feature type="binding site" evidence="14">
    <location>
        <position position="144"/>
    </location>
    <ligand>
        <name>ATP</name>
        <dbReference type="ChEBI" id="CHEBI:30616"/>
    </ligand>
</feature>
<evidence type="ECO:0000256" key="10">
    <source>
        <dbReference type="ARBA" id="ARBA00022840"/>
    </source>
</evidence>
<feature type="binding site" evidence="14">
    <location>
        <position position="134"/>
    </location>
    <ligand>
        <name>L-threonine</name>
        <dbReference type="ChEBI" id="CHEBI:57926"/>
    </ligand>
</feature>
<feature type="binding site" evidence="14">
    <location>
        <position position="28"/>
    </location>
    <ligand>
        <name>L-threonine</name>
        <dbReference type="ChEBI" id="CHEBI:57926"/>
    </ligand>
</feature>
<dbReference type="GO" id="GO:0003725">
    <property type="term" value="F:double-stranded RNA binding"/>
    <property type="evidence" value="ECO:0007669"/>
    <property type="project" value="UniProtKB-UniRule"/>
</dbReference>
<dbReference type="InterPro" id="IPR010923">
    <property type="entry name" value="T(6)A37_SUA5"/>
</dbReference>
<feature type="binding site" evidence="14">
    <location>
        <position position="188"/>
    </location>
    <ligand>
        <name>ATP</name>
        <dbReference type="ChEBI" id="CHEBI:30616"/>
    </ligand>
</feature>
<keyword evidence="6 13" id="KW-0808">Transferase</keyword>
<dbReference type="InterPro" id="IPR005145">
    <property type="entry name" value="Sua5_C"/>
</dbReference>
<comment type="function">
    <text evidence="13">Required for the formation of a threonylcarbamoyl group on adenosine at position 37 (t(6)A37) in tRNAs that read codons beginning with adenine.</text>
</comment>
<dbReference type="SUPFAM" id="SSF55821">
    <property type="entry name" value="YrdC/RibB"/>
    <property type="match status" value="1"/>
</dbReference>